<sequence>MYSNNTYSSVTSDLGRLHLGSGSSPQQYSPGGGKKVAPVVPPKPKKSGGIGAHHQHNKEDTPKPVSLHPSLPPFSPVSPIIYHELLLWGCHGLHDTAVPSGAERTKARKKRRRRRGLRRFA</sequence>
<feature type="compositionally biased region" description="Low complexity" evidence="1">
    <location>
        <begin position="20"/>
        <end position="29"/>
    </location>
</feature>
<dbReference type="AlphaFoldDB" id="A0A5B7DFP8"/>
<feature type="compositionally biased region" description="Polar residues" evidence="1">
    <location>
        <begin position="1"/>
        <end position="12"/>
    </location>
</feature>
<evidence type="ECO:0000313" key="3">
    <source>
        <dbReference type="Proteomes" id="UP000324222"/>
    </source>
</evidence>
<feature type="compositionally biased region" description="Basic residues" evidence="1">
    <location>
        <begin position="106"/>
        <end position="121"/>
    </location>
</feature>
<comment type="caution">
    <text evidence="2">The sequence shown here is derived from an EMBL/GenBank/DDBJ whole genome shotgun (WGS) entry which is preliminary data.</text>
</comment>
<feature type="region of interest" description="Disordered" evidence="1">
    <location>
        <begin position="95"/>
        <end position="121"/>
    </location>
</feature>
<organism evidence="2 3">
    <name type="scientific">Portunus trituberculatus</name>
    <name type="common">Swimming crab</name>
    <name type="synonym">Neptunus trituberculatus</name>
    <dbReference type="NCBI Taxonomy" id="210409"/>
    <lineage>
        <taxon>Eukaryota</taxon>
        <taxon>Metazoa</taxon>
        <taxon>Ecdysozoa</taxon>
        <taxon>Arthropoda</taxon>
        <taxon>Crustacea</taxon>
        <taxon>Multicrustacea</taxon>
        <taxon>Malacostraca</taxon>
        <taxon>Eumalacostraca</taxon>
        <taxon>Eucarida</taxon>
        <taxon>Decapoda</taxon>
        <taxon>Pleocyemata</taxon>
        <taxon>Brachyura</taxon>
        <taxon>Eubrachyura</taxon>
        <taxon>Portunoidea</taxon>
        <taxon>Portunidae</taxon>
        <taxon>Portuninae</taxon>
        <taxon>Portunus</taxon>
    </lineage>
</organism>
<accession>A0A5B7DFP8</accession>
<feature type="region of interest" description="Disordered" evidence="1">
    <location>
        <begin position="1"/>
        <end position="72"/>
    </location>
</feature>
<name>A0A5B7DFP8_PORTR</name>
<keyword evidence="3" id="KW-1185">Reference proteome</keyword>
<reference evidence="2 3" key="1">
    <citation type="submission" date="2019-05" db="EMBL/GenBank/DDBJ databases">
        <title>Another draft genome of Portunus trituberculatus and its Hox gene families provides insights of decapod evolution.</title>
        <authorList>
            <person name="Jeong J.-H."/>
            <person name="Song I."/>
            <person name="Kim S."/>
            <person name="Choi T."/>
            <person name="Kim D."/>
            <person name="Ryu S."/>
            <person name="Kim W."/>
        </authorList>
    </citation>
    <scope>NUCLEOTIDE SEQUENCE [LARGE SCALE GENOMIC DNA]</scope>
    <source>
        <tissue evidence="2">Muscle</tissue>
    </source>
</reference>
<protein>
    <submittedName>
        <fullName evidence="2">Uncharacterized protein</fullName>
    </submittedName>
</protein>
<dbReference type="EMBL" id="VSRR010000833">
    <property type="protein sequence ID" value="MPC20084.1"/>
    <property type="molecule type" value="Genomic_DNA"/>
</dbReference>
<evidence type="ECO:0000256" key="1">
    <source>
        <dbReference type="SAM" id="MobiDB-lite"/>
    </source>
</evidence>
<evidence type="ECO:0000313" key="2">
    <source>
        <dbReference type="EMBL" id="MPC20084.1"/>
    </source>
</evidence>
<gene>
    <name evidence="2" type="ORF">E2C01_013015</name>
</gene>
<proteinExistence type="predicted"/>
<dbReference type="Proteomes" id="UP000324222">
    <property type="component" value="Unassembled WGS sequence"/>
</dbReference>